<name>A0ACA9PM97_9GLOM</name>
<keyword evidence="2" id="KW-1185">Reference proteome</keyword>
<evidence type="ECO:0000313" key="2">
    <source>
        <dbReference type="Proteomes" id="UP000789525"/>
    </source>
</evidence>
<comment type="caution">
    <text evidence="1">The sequence shown here is derived from an EMBL/GenBank/DDBJ whole genome shotgun (WGS) entry which is preliminary data.</text>
</comment>
<evidence type="ECO:0000313" key="1">
    <source>
        <dbReference type="EMBL" id="CAG8713561.1"/>
    </source>
</evidence>
<dbReference type="Proteomes" id="UP000789525">
    <property type="component" value="Unassembled WGS sequence"/>
</dbReference>
<feature type="non-terminal residue" evidence="1">
    <location>
        <position position="1"/>
    </location>
</feature>
<proteinExistence type="predicted"/>
<protein>
    <submittedName>
        <fullName evidence="1">5310_t:CDS:1</fullName>
    </submittedName>
</protein>
<dbReference type="EMBL" id="CAJVPT010036071">
    <property type="protein sequence ID" value="CAG8713561.1"/>
    <property type="molecule type" value="Genomic_DNA"/>
</dbReference>
<organism evidence="1 2">
    <name type="scientific">Acaulospora colombiana</name>
    <dbReference type="NCBI Taxonomy" id="27376"/>
    <lineage>
        <taxon>Eukaryota</taxon>
        <taxon>Fungi</taxon>
        <taxon>Fungi incertae sedis</taxon>
        <taxon>Mucoromycota</taxon>
        <taxon>Glomeromycotina</taxon>
        <taxon>Glomeromycetes</taxon>
        <taxon>Diversisporales</taxon>
        <taxon>Acaulosporaceae</taxon>
        <taxon>Acaulospora</taxon>
    </lineage>
</organism>
<reference evidence="1" key="1">
    <citation type="submission" date="2021-06" db="EMBL/GenBank/DDBJ databases">
        <authorList>
            <person name="Kallberg Y."/>
            <person name="Tangrot J."/>
            <person name="Rosling A."/>
        </authorList>
    </citation>
    <scope>NUCLEOTIDE SEQUENCE</scope>
    <source>
        <strain evidence="1">CL356</strain>
    </source>
</reference>
<gene>
    <name evidence="1" type="ORF">ACOLOM_LOCUS10800</name>
</gene>
<accession>A0ACA9PM97</accession>
<sequence>EATKTNVNGPCWLAISTTILNPYKTNRWRSTLSAPRPSLAIPTVYTRSYGGLNPLDNQFPCRVDICFSQNRRAAQLLCCVAATGE</sequence>